<evidence type="ECO:0000313" key="2">
    <source>
        <dbReference type="EMBL" id="TPE47373.1"/>
    </source>
</evidence>
<evidence type="ECO:0000313" key="3">
    <source>
        <dbReference type="Proteomes" id="UP000319255"/>
    </source>
</evidence>
<feature type="domain" description="N-acetyltransferase" evidence="1">
    <location>
        <begin position="8"/>
        <end position="170"/>
    </location>
</feature>
<dbReference type="Pfam" id="PF13302">
    <property type="entry name" value="Acetyltransf_3"/>
    <property type="match status" value="1"/>
</dbReference>
<evidence type="ECO:0000259" key="1">
    <source>
        <dbReference type="PROSITE" id="PS51186"/>
    </source>
</evidence>
<sequence length="184" mass="19908">MRIETERLILRPFEERDRADFAALVTDPAVTGAPAPVIPREDCQALFDFYLACWREEDLAYGAIERRGDGTFLGMAGLALFDAGPAAPRLCEIGWALCPRHRGAGYAVEAARGWLDHGFRVLGLERIVALTWAGNPDSLRVIGRLGFAPDPGFVHPDGEAPADRLAFAMTAGRWTAVSAGRAAS</sequence>
<dbReference type="PANTHER" id="PTHR43792:SF1">
    <property type="entry name" value="N-ACETYLTRANSFERASE DOMAIN-CONTAINING PROTEIN"/>
    <property type="match status" value="1"/>
</dbReference>
<accession>A0A501WBR4</accession>
<name>A0A501WBR4_9RHOB</name>
<gene>
    <name evidence="2" type="ORF">FJM51_20080</name>
</gene>
<dbReference type="RefSeq" id="WP_140455920.1">
    <property type="nucleotide sequence ID" value="NZ_VFRP01000031.1"/>
</dbReference>
<dbReference type="InterPro" id="IPR000182">
    <property type="entry name" value="GNAT_dom"/>
</dbReference>
<dbReference type="GO" id="GO:0016747">
    <property type="term" value="F:acyltransferase activity, transferring groups other than amino-acyl groups"/>
    <property type="evidence" value="ECO:0007669"/>
    <property type="project" value="InterPro"/>
</dbReference>
<dbReference type="Proteomes" id="UP000319255">
    <property type="component" value="Unassembled WGS sequence"/>
</dbReference>
<dbReference type="Gene3D" id="3.40.630.30">
    <property type="match status" value="1"/>
</dbReference>
<organism evidence="2 3">
    <name type="scientific">Amaricoccus solimangrovi</name>
    <dbReference type="NCBI Taxonomy" id="2589815"/>
    <lineage>
        <taxon>Bacteria</taxon>
        <taxon>Pseudomonadati</taxon>
        <taxon>Pseudomonadota</taxon>
        <taxon>Alphaproteobacteria</taxon>
        <taxon>Rhodobacterales</taxon>
        <taxon>Paracoccaceae</taxon>
        <taxon>Amaricoccus</taxon>
    </lineage>
</organism>
<reference evidence="2 3" key="1">
    <citation type="submission" date="2019-06" db="EMBL/GenBank/DDBJ databases">
        <title>A novel bacterium of genus Amaricoccus, isolated from marine sediment.</title>
        <authorList>
            <person name="Huang H."/>
            <person name="Mo K."/>
            <person name="Hu Y."/>
        </authorList>
    </citation>
    <scope>NUCLEOTIDE SEQUENCE [LARGE SCALE GENOMIC DNA]</scope>
    <source>
        <strain evidence="2 3">HB172011</strain>
    </source>
</reference>
<dbReference type="PROSITE" id="PS51186">
    <property type="entry name" value="GNAT"/>
    <property type="match status" value="1"/>
</dbReference>
<proteinExistence type="predicted"/>
<comment type="caution">
    <text evidence="2">The sequence shown here is derived from an EMBL/GenBank/DDBJ whole genome shotgun (WGS) entry which is preliminary data.</text>
</comment>
<dbReference type="SUPFAM" id="SSF55729">
    <property type="entry name" value="Acyl-CoA N-acyltransferases (Nat)"/>
    <property type="match status" value="1"/>
</dbReference>
<dbReference type="InterPro" id="IPR051531">
    <property type="entry name" value="N-acetyltransferase"/>
</dbReference>
<dbReference type="InterPro" id="IPR016181">
    <property type="entry name" value="Acyl_CoA_acyltransferase"/>
</dbReference>
<dbReference type="PANTHER" id="PTHR43792">
    <property type="entry name" value="GNAT FAMILY, PUTATIVE (AFU_ORTHOLOGUE AFUA_3G00765)-RELATED-RELATED"/>
    <property type="match status" value="1"/>
</dbReference>
<protein>
    <submittedName>
        <fullName evidence="2">GNAT family N-acetyltransferase</fullName>
    </submittedName>
</protein>
<keyword evidence="3" id="KW-1185">Reference proteome</keyword>
<keyword evidence="2" id="KW-0808">Transferase</keyword>
<dbReference type="EMBL" id="VFRP01000031">
    <property type="protein sequence ID" value="TPE47373.1"/>
    <property type="molecule type" value="Genomic_DNA"/>
</dbReference>
<dbReference type="AlphaFoldDB" id="A0A501WBR4"/>
<dbReference type="OrthoDB" id="9804153at2"/>